<dbReference type="InterPro" id="IPR036465">
    <property type="entry name" value="vWFA_dom_sf"/>
</dbReference>
<dbReference type="InterPro" id="IPR002035">
    <property type="entry name" value="VWF_A"/>
</dbReference>
<evidence type="ECO:0000313" key="3">
    <source>
        <dbReference type="EMBL" id="CAF1365131.1"/>
    </source>
</evidence>
<name>A0A8S2RKS7_9BILA</name>
<sequence>MKVYFMIIILTLAPCEQLFCPSHTMAIIRNPLLNNSCEYYMTVGLNSNLKESTFQRKKLNLIVVLGVSGSMLSSFDCYYYDNHRLKQKTEYDTRSKIEIAKSVAKKLIQHLNVDDGFGLVTFNDRSQIIQQLKYIEHRNLDDHNESISKLQATGGTNTGVGIKNDIDLFNGIPQTDDYDNRMIFITDAEPNSGSLDENYFISSIAESSKRRIYTTFIGVGIDFNTQLIDNEDFDLIVTPLVFKLQLNYQSNQFEIEHVYGSPENATSTSQLIKINTLFPSRTKNGTTSGGIVLLKLKKLNPSDHVHIHMQLSVSYEDRLGKTSEEMRLIDMIRKKKQSSTEVDNDHCQTVYYSNIGIRKTILLTNYATLLKIWIRNEREDRLNYQSLKTLGIRITA</sequence>
<feature type="chain" id="PRO_5035647204" description="VWFA domain-containing protein" evidence="1">
    <location>
        <begin position="18"/>
        <end position="396"/>
    </location>
</feature>
<dbReference type="AlphaFoldDB" id="A0A8S2RKS7"/>
<proteinExistence type="predicted"/>
<evidence type="ECO:0000259" key="2">
    <source>
        <dbReference type="PROSITE" id="PS50234"/>
    </source>
</evidence>
<organism evidence="4 5">
    <name type="scientific">Didymodactylos carnosus</name>
    <dbReference type="NCBI Taxonomy" id="1234261"/>
    <lineage>
        <taxon>Eukaryota</taxon>
        <taxon>Metazoa</taxon>
        <taxon>Spiralia</taxon>
        <taxon>Gnathifera</taxon>
        <taxon>Rotifera</taxon>
        <taxon>Eurotatoria</taxon>
        <taxon>Bdelloidea</taxon>
        <taxon>Philodinida</taxon>
        <taxon>Philodinidae</taxon>
        <taxon>Didymodactylos</taxon>
    </lineage>
</organism>
<accession>A0A8S2RKS7</accession>
<protein>
    <recommendedName>
        <fullName evidence="2">VWFA domain-containing protein</fullName>
    </recommendedName>
</protein>
<keyword evidence="1" id="KW-0732">Signal</keyword>
<dbReference type="SMART" id="SM00327">
    <property type="entry name" value="VWA"/>
    <property type="match status" value="1"/>
</dbReference>
<reference evidence="4" key="1">
    <citation type="submission" date="2021-02" db="EMBL/GenBank/DDBJ databases">
        <authorList>
            <person name="Nowell W R."/>
        </authorList>
    </citation>
    <scope>NUCLEOTIDE SEQUENCE</scope>
</reference>
<evidence type="ECO:0000256" key="1">
    <source>
        <dbReference type="SAM" id="SignalP"/>
    </source>
</evidence>
<dbReference type="Proteomes" id="UP000682733">
    <property type="component" value="Unassembled WGS sequence"/>
</dbReference>
<evidence type="ECO:0000313" key="4">
    <source>
        <dbReference type="EMBL" id="CAF4174612.1"/>
    </source>
</evidence>
<comment type="caution">
    <text evidence="4">The sequence shown here is derived from an EMBL/GenBank/DDBJ whole genome shotgun (WGS) entry which is preliminary data.</text>
</comment>
<dbReference type="PROSITE" id="PS50234">
    <property type="entry name" value="VWFA"/>
    <property type="match status" value="1"/>
</dbReference>
<dbReference type="EMBL" id="CAJOBA010045260">
    <property type="protein sequence ID" value="CAF4174612.1"/>
    <property type="molecule type" value="Genomic_DNA"/>
</dbReference>
<feature type="signal peptide" evidence="1">
    <location>
        <begin position="1"/>
        <end position="17"/>
    </location>
</feature>
<dbReference type="EMBL" id="CAJNOK010023605">
    <property type="protein sequence ID" value="CAF1365131.1"/>
    <property type="molecule type" value="Genomic_DNA"/>
</dbReference>
<evidence type="ECO:0000313" key="5">
    <source>
        <dbReference type="Proteomes" id="UP000682733"/>
    </source>
</evidence>
<dbReference type="SUPFAM" id="SSF53300">
    <property type="entry name" value="vWA-like"/>
    <property type="match status" value="1"/>
</dbReference>
<feature type="domain" description="VWFA" evidence="2">
    <location>
        <begin position="60"/>
        <end position="238"/>
    </location>
</feature>
<dbReference type="Gene3D" id="3.40.50.410">
    <property type="entry name" value="von Willebrand factor, type A domain"/>
    <property type="match status" value="1"/>
</dbReference>
<dbReference type="Proteomes" id="UP000677228">
    <property type="component" value="Unassembled WGS sequence"/>
</dbReference>
<gene>
    <name evidence="3" type="ORF">OVA965_LOCUS31415</name>
    <name evidence="4" type="ORF">TMI583_LOCUS32241</name>
</gene>